<keyword evidence="2" id="KW-1185">Reference proteome</keyword>
<dbReference type="AlphaFoldDB" id="A0A5J4Z4L2"/>
<reference evidence="2" key="1">
    <citation type="journal article" date="2019" name="Nat. Commun.">
        <title>Expansion of phycobilisome linker gene families in mesophilic red algae.</title>
        <authorList>
            <person name="Lee J."/>
            <person name="Kim D."/>
            <person name="Bhattacharya D."/>
            <person name="Yoon H.S."/>
        </authorList>
    </citation>
    <scope>NUCLEOTIDE SEQUENCE [LARGE SCALE GENOMIC DNA]</scope>
    <source>
        <strain evidence="2">CCMP 1328</strain>
    </source>
</reference>
<proteinExistence type="predicted"/>
<protein>
    <submittedName>
        <fullName evidence="1">Uncharacterized protein</fullName>
    </submittedName>
</protein>
<organism evidence="1 2">
    <name type="scientific">Porphyridium purpureum</name>
    <name type="common">Red alga</name>
    <name type="synonym">Porphyridium cruentum</name>
    <dbReference type="NCBI Taxonomy" id="35688"/>
    <lineage>
        <taxon>Eukaryota</taxon>
        <taxon>Rhodophyta</taxon>
        <taxon>Bangiophyceae</taxon>
        <taxon>Porphyridiales</taxon>
        <taxon>Porphyridiaceae</taxon>
        <taxon>Porphyridium</taxon>
    </lineage>
</organism>
<evidence type="ECO:0000313" key="2">
    <source>
        <dbReference type="Proteomes" id="UP000324585"/>
    </source>
</evidence>
<name>A0A5J4Z4L2_PORPP</name>
<dbReference type="Proteomes" id="UP000324585">
    <property type="component" value="Unassembled WGS sequence"/>
</dbReference>
<gene>
    <name evidence="1" type="ORF">FVE85_5805</name>
</gene>
<comment type="caution">
    <text evidence="1">The sequence shown here is derived from an EMBL/GenBank/DDBJ whole genome shotgun (WGS) entry which is preliminary data.</text>
</comment>
<dbReference type="EMBL" id="VRMN01000001">
    <property type="protein sequence ID" value="KAA8498220.1"/>
    <property type="molecule type" value="Genomic_DNA"/>
</dbReference>
<dbReference type="OMA" id="MHRFMDA"/>
<accession>A0A5J4Z4L2</accession>
<sequence>MFVSCGSASGLDVAHETSFVARGQGRSTRHRCSAASLHRTEPVWGAAPAAQRSRRLLRRCCVSAVLPSREDVVPLSNGKKQSSPLIGNGASLVREVVPASSKHAPWRAGLTHFMQRVIELEQETRPVEDDKGRRSGRDAELMRKRFDELPEHAKTDNQILGRITPGCEGTQGVFPRCTFGCKPCYHSEDANRVRTDGAHTAIEVARQMQTLQDARGSHAHCQLIGGEVSLLSPEEHAQTLSVMHAFGRLPMSFSHGDFDYEYLERLALDPATGRRRFKRLDWAVHFDRFMVGRRGIPRPNSELELMPYRANFMSNVKKLFRQHGVRYYVAHNMTIQAGNLHEIADVIRHGKTLGFRMFSFQPAALVGDVKRWRPHAHDDADTLERSREKENVDDHGECVWQEIEKGAGCRLPYEVFQIGDVRCNRTCWGAFVGRDAESKYVPFLLADCKQDLEIRDTFLRVFGSAILPLPLFVLKLARCMFRHPWTLVMFAKWCVRFVRRAGVQRMLSLSFHPVTFVMHRFMDAEVVKPAWELLQKNEMSSDPRIRETQERLQACSYAMAHPDTGELVPACAQHSVYDPDINKQLAELLPITFRQDL</sequence>
<evidence type="ECO:0000313" key="1">
    <source>
        <dbReference type="EMBL" id="KAA8498220.1"/>
    </source>
</evidence>
<dbReference type="OrthoDB" id="3847at2759"/>